<dbReference type="PANTHER" id="PTHR23070">
    <property type="entry name" value="BCS1 AAA-TYPE ATPASE"/>
    <property type="match status" value="1"/>
</dbReference>
<dbReference type="SMART" id="SM00382">
    <property type="entry name" value="AAA"/>
    <property type="match status" value="1"/>
</dbReference>
<keyword evidence="8 15" id="KW-1133">Transmembrane helix</keyword>
<evidence type="ECO:0000256" key="8">
    <source>
        <dbReference type="ARBA" id="ARBA00022989"/>
    </source>
</evidence>
<keyword evidence="9" id="KW-0496">Mitochondrion</keyword>
<evidence type="ECO:0000256" key="7">
    <source>
        <dbReference type="ARBA" id="ARBA00022840"/>
    </source>
</evidence>
<keyword evidence="13" id="KW-0175">Coiled coil</keyword>
<keyword evidence="6" id="KW-0378">Hydrolase</keyword>
<feature type="compositionally biased region" description="Basic and acidic residues" evidence="14">
    <location>
        <begin position="599"/>
        <end position="609"/>
    </location>
</feature>
<dbReference type="InterPro" id="IPR014851">
    <property type="entry name" value="BCS1_N"/>
</dbReference>
<dbReference type="Gene3D" id="3.40.50.300">
    <property type="entry name" value="P-loop containing nucleotide triphosphate hydrolases"/>
    <property type="match status" value="1"/>
</dbReference>
<comment type="subcellular location">
    <subcellularLocation>
        <location evidence="1">Mitochondrion inner membrane</location>
        <topology evidence="1">Single-pass membrane protein</topology>
    </subcellularLocation>
</comment>
<evidence type="ECO:0000256" key="2">
    <source>
        <dbReference type="ARBA" id="ARBA00007448"/>
    </source>
</evidence>
<dbReference type="Pfam" id="PF25426">
    <property type="entry name" value="AAA_lid_BCS1"/>
    <property type="match status" value="1"/>
</dbReference>
<feature type="compositionally biased region" description="Polar residues" evidence="14">
    <location>
        <begin position="577"/>
        <end position="589"/>
    </location>
</feature>
<comment type="caution">
    <text evidence="18">The sequence shown here is derived from an EMBL/GenBank/DDBJ whole genome shotgun (WGS) entry which is preliminary data.</text>
</comment>
<keyword evidence="19" id="KW-1185">Reference proteome</keyword>
<accession>A0A0G2FBQ8</accession>
<evidence type="ECO:0000256" key="15">
    <source>
        <dbReference type="SAM" id="Phobius"/>
    </source>
</evidence>
<evidence type="ECO:0000313" key="19">
    <source>
        <dbReference type="Proteomes" id="UP000034680"/>
    </source>
</evidence>
<keyword evidence="7 12" id="KW-0067">ATP-binding</keyword>
<dbReference type="GO" id="GO:0005743">
    <property type="term" value="C:mitochondrial inner membrane"/>
    <property type="evidence" value="ECO:0007669"/>
    <property type="project" value="UniProtKB-SubCell"/>
</dbReference>
<evidence type="ECO:0000256" key="12">
    <source>
        <dbReference type="RuleBase" id="RU003651"/>
    </source>
</evidence>
<feature type="transmembrane region" description="Helical" evidence="15">
    <location>
        <begin position="46"/>
        <end position="74"/>
    </location>
</feature>
<dbReference type="AlphaFoldDB" id="A0A0G2FBQ8"/>
<comment type="similarity">
    <text evidence="2">Belongs to the AAA ATPase family. BCS1 subfamily.</text>
</comment>
<keyword evidence="4 12" id="KW-0547">Nucleotide-binding</keyword>
<dbReference type="InterPro" id="IPR003593">
    <property type="entry name" value="AAA+_ATPase"/>
</dbReference>
<dbReference type="InterPro" id="IPR027417">
    <property type="entry name" value="P-loop_NTPase"/>
</dbReference>
<dbReference type="InterPro" id="IPR050747">
    <property type="entry name" value="Mitochondrial_chaperone_BCS1"/>
</dbReference>
<keyword evidence="3 15" id="KW-0812">Transmembrane</keyword>
<gene>
    <name evidence="18" type="ORF">UCDDA912_g08425</name>
</gene>
<organism evidence="18 19">
    <name type="scientific">Diaporthe ampelina</name>
    <dbReference type="NCBI Taxonomy" id="1214573"/>
    <lineage>
        <taxon>Eukaryota</taxon>
        <taxon>Fungi</taxon>
        <taxon>Dikarya</taxon>
        <taxon>Ascomycota</taxon>
        <taxon>Pezizomycotina</taxon>
        <taxon>Sordariomycetes</taxon>
        <taxon>Sordariomycetidae</taxon>
        <taxon>Diaporthales</taxon>
        <taxon>Diaporthaceae</taxon>
        <taxon>Diaporthe</taxon>
    </lineage>
</organism>
<evidence type="ECO:0000256" key="10">
    <source>
        <dbReference type="ARBA" id="ARBA00023136"/>
    </source>
</evidence>
<dbReference type="Pfam" id="PF00004">
    <property type="entry name" value="AAA"/>
    <property type="match status" value="1"/>
</dbReference>
<proteinExistence type="inferred from homology"/>
<dbReference type="InterPro" id="IPR003959">
    <property type="entry name" value="ATPase_AAA_core"/>
</dbReference>
<keyword evidence="5" id="KW-0999">Mitochondrion inner membrane</keyword>
<evidence type="ECO:0000256" key="4">
    <source>
        <dbReference type="ARBA" id="ARBA00022741"/>
    </source>
</evidence>
<evidence type="ECO:0000256" key="6">
    <source>
        <dbReference type="ARBA" id="ARBA00022801"/>
    </source>
</evidence>
<feature type="region of interest" description="Disordered" evidence="14">
    <location>
        <begin position="560"/>
        <end position="615"/>
    </location>
</feature>
<evidence type="ECO:0000256" key="11">
    <source>
        <dbReference type="ARBA" id="ARBA00048778"/>
    </source>
</evidence>
<reference evidence="18 19" key="2">
    <citation type="submission" date="2015-05" db="EMBL/GenBank/DDBJ databases">
        <authorList>
            <person name="Morales-Cruz A."/>
            <person name="Amrine K.C."/>
            <person name="Cantu D."/>
        </authorList>
    </citation>
    <scope>NUCLEOTIDE SEQUENCE [LARGE SCALE GENOMIC DNA]</scope>
    <source>
        <strain evidence="18">DA912</strain>
    </source>
</reference>
<evidence type="ECO:0000259" key="16">
    <source>
        <dbReference type="SMART" id="SM00382"/>
    </source>
</evidence>
<evidence type="ECO:0000259" key="17">
    <source>
        <dbReference type="SMART" id="SM01024"/>
    </source>
</evidence>
<dbReference type="InterPro" id="IPR003960">
    <property type="entry name" value="ATPase_AAA_CS"/>
</dbReference>
<feature type="compositionally biased region" description="Acidic residues" evidence="14">
    <location>
        <begin position="360"/>
        <end position="375"/>
    </location>
</feature>
<dbReference type="SUPFAM" id="SSF52540">
    <property type="entry name" value="P-loop containing nucleoside triphosphate hydrolases"/>
    <property type="match status" value="1"/>
</dbReference>
<dbReference type="STRING" id="1214573.A0A0G2FBQ8"/>
<dbReference type="InterPro" id="IPR057495">
    <property type="entry name" value="AAA_lid_BCS1"/>
</dbReference>
<evidence type="ECO:0000256" key="5">
    <source>
        <dbReference type="ARBA" id="ARBA00022792"/>
    </source>
</evidence>
<dbReference type="GO" id="GO:0005524">
    <property type="term" value="F:ATP binding"/>
    <property type="evidence" value="ECO:0007669"/>
    <property type="project" value="UniProtKB-KW"/>
</dbReference>
<protein>
    <submittedName>
        <fullName evidence="18">Putative mitochondrial chaperone bcs1</fullName>
    </submittedName>
</protein>
<comment type="catalytic activity">
    <reaction evidence="11">
        <text>ATP + H2O = ADP + phosphate + H(+)</text>
        <dbReference type="Rhea" id="RHEA:13065"/>
        <dbReference type="ChEBI" id="CHEBI:15377"/>
        <dbReference type="ChEBI" id="CHEBI:15378"/>
        <dbReference type="ChEBI" id="CHEBI:30616"/>
        <dbReference type="ChEBI" id="CHEBI:43474"/>
        <dbReference type="ChEBI" id="CHEBI:456216"/>
    </reaction>
    <physiologicalReaction direction="left-to-right" evidence="11">
        <dbReference type="Rhea" id="RHEA:13066"/>
    </physiologicalReaction>
</comment>
<dbReference type="Proteomes" id="UP000034680">
    <property type="component" value="Unassembled WGS sequence"/>
</dbReference>
<sequence>MDGINDLLRDANTTAPFLQDFLGRIPGLGWLQGFVSQWLKLDITTVAAALTILGTISGVLGFLQTIAVKLYWYITRFLTASVSINARDKLNREVLNWLGARVLIRQGTRIVTARSEKIESDAFYYRRTPEPRDDYSIDKRKPIQYLPTFGTTWFTHERNVFIVRRVSANSSGMSFVDQVPDEFAAAPEGDEPLIVMCLGRSVEPIKRFLDACRDFAEKERESYVTVRASKSQYGDESWETTILRPIRPLETIHFDEKAKAELVADIRNYLDPATRRFYTQRGIPYRRGYLLHGPAGTGKTSLSLGLAGLFGLELYLLHVPSVRTDTDLERLFTTLPPRCFILLEDIDAVGIKNRGNFNQDEQDGNEDEDEDDDDDERSHYGPRCHISLSGLLNVLDGVASQEGRIVLMTSNFAERLDRALVRPGRIDKMIFLGNISPRSAELMFKRMYESDPSNPSAQAVQATIREDELQKLALKFGSQIEDNTFTPAQIQGYLLNWRSGPQGAVDNLAEWAKEEVASMEEAKRRARDAAAARKKRKQKQLNLVLGSGMGMPGGLPSMALNGAQQGQVINGMPTPPQSAVSAKPQSGESIGSVDVVSYEETKEAKERTAETQTTE</sequence>
<evidence type="ECO:0000256" key="9">
    <source>
        <dbReference type="ARBA" id="ARBA00023128"/>
    </source>
</evidence>
<dbReference type="EMBL" id="LCUC01000371">
    <property type="protein sequence ID" value="KKY31624.1"/>
    <property type="molecule type" value="Genomic_DNA"/>
</dbReference>
<keyword evidence="10 15" id="KW-0472">Membrane</keyword>
<evidence type="ECO:0000256" key="14">
    <source>
        <dbReference type="SAM" id="MobiDB-lite"/>
    </source>
</evidence>
<name>A0A0G2FBQ8_9PEZI</name>
<reference evidence="18 19" key="1">
    <citation type="submission" date="2015-05" db="EMBL/GenBank/DDBJ databases">
        <title>Distinctive expansion of gene families associated with plant cell wall degradation and secondary metabolism in the genomes of grapevine trunk pathogens.</title>
        <authorList>
            <person name="Lawrence D.P."/>
            <person name="Travadon R."/>
            <person name="Rolshausen P.E."/>
            <person name="Baumgartner K."/>
        </authorList>
    </citation>
    <scope>NUCLEOTIDE SEQUENCE [LARGE SCALE GENOMIC DNA]</scope>
    <source>
        <strain evidence="18">DA912</strain>
    </source>
</reference>
<dbReference type="Pfam" id="PF08740">
    <property type="entry name" value="BCS1_N"/>
    <property type="match status" value="1"/>
</dbReference>
<evidence type="ECO:0000313" key="18">
    <source>
        <dbReference type="EMBL" id="KKY31624.1"/>
    </source>
</evidence>
<feature type="domain" description="AAA+ ATPase" evidence="16">
    <location>
        <begin position="285"/>
        <end position="436"/>
    </location>
</feature>
<feature type="coiled-coil region" evidence="13">
    <location>
        <begin position="509"/>
        <end position="539"/>
    </location>
</feature>
<dbReference type="SMART" id="SM01024">
    <property type="entry name" value="BCS1_N"/>
    <property type="match status" value="1"/>
</dbReference>
<evidence type="ECO:0000256" key="1">
    <source>
        <dbReference type="ARBA" id="ARBA00004434"/>
    </source>
</evidence>
<dbReference type="OrthoDB" id="10251412at2759"/>
<dbReference type="GO" id="GO:0016887">
    <property type="term" value="F:ATP hydrolysis activity"/>
    <property type="evidence" value="ECO:0007669"/>
    <property type="project" value="InterPro"/>
</dbReference>
<feature type="domain" description="BCS1 N-terminal" evidence="17">
    <location>
        <begin position="51"/>
        <end position="252"/>
    </location>
</feature>
<dbReference type="PROSITE" id="PS00674">
    <property type="entry name" value="AAA"/>
    <property type="match status" value="1"/>
</dbReference>
<evidence type="ECO:0000256" key="3">
    <source>
        <dbReference type="ARBA" id="ARBA00022692"/>
    </source>
</evidence>
<feature type="region of interest" description="Disordered" evidence="14">
    <location>
        <begin position="354"/>
        <end position="380"/>
    </location>
</feature>
<evidence type="ECO:0000256" key="13">
    <source>
        <dbReference type="SAM" id="Coils"/>
    </source>
</evidence>